<reference evidence="2 3" key="1">
    <citation type="submission" date="2014-03" db="EMBL/GenBank/DDBJ databases">
        <title>Genomics of Bifidobacteria.</title>
        <authorList>
            <person name="Ventura M."/>
            <person name="Milani C."/>
            <person name="Lugli G.A."/>
        </authorList>
    </citation>
    <scope>NUCLEOTIDE SEQUENCE [LARGE SCALE GENOMIC DNA]</scope>
    <source>
        <strain evidence="2 3">DSM 22767</strain>
    </source>
</reference>
<dbReference type="AlphaFoldDB" id="A0A086ZE64"/>
<name>A0A086ZE64_9BIFI</name>
<organism evidence="2 3">
    <name type="scientific">Bifidobacterium bohemicum DSM 22767</name>
    <dbReference type="NCBI Taxonomy" id="1437606"/>
    <lineage>
        <taxon>Bacteria</taxon>
        <taxon>Bacillati</taxon>
        <taxon>Actinomycetota</taxon>
        <taxon>Actinomycetes</taxon>
        <taxon>Bifidobacteriales</taxon>
        <taxon>Bifidobacteriaceae</taxon>
        <taxon>Bifidobacterium</taxon>
    </lineage>
</organism>
<dbReference type="STRING" id="1437606.BBOH_1543"/>
<keyword evidence="3" id="KW-1185">Reference proteome</keyword>
<keyword evidence="1" id="KW-0812">Transmembrane</keyword>
<protein>
    <submittedName>
        <fullName evidence="2">Uncharacterized protein</fullName>
    </submittedName>
</protein>
<sequence>MNVDSQLIRLDFPLVAALPMTGGGWHMWAARLVRLALAILTATLASVALARRFRI</sequence>
<keyword evidence="1" id="KW-1133">Transmembrane helix</keyword>
<evidence type="ECO:0000256" key="1">
    <source>
        <dbReference type="SAM" id="Phobius"/>
    </source>
</evidence>
<evidence type="ECO:0000313" key="2">
    <source>
        <dbReference type="EMBL" id="KFI44814.1"/>
    </source>
</evidence>
<dbReference type="EMBL" id="JGYP01000005">
    <property type="protein sequence ID" value="KFI44814.1"/>
    <property type="molecule type" value="Genomic_DNA"/>
</dbReference>
<accession>A0A086ZE64</accession>
<proteinExistence type="predicted"/>
<evidence type="ECO:0000313" key="3">
    <source>
        <dbReference type="Proteomes" id="UP000029096"/>
    </source>
</evidence>
<feature type="transmembrane region" description="Helical" evidence="1">
    <location>
        <begin position="28"/>
        <end position="50"/>
    </location>
</feature>
<gene>
    <name evidence="2" type="ORF">BBOH_1543</name>
</gene>
<comment type="caution">
    <text evidence="2">The sequence shown here is derived from an EMBL/GenBank/DDBJ whole genome shotgun (WGS) entry which is preliminary data.</text>
</comment>
<keyword evidence="1" id="KW-0472">Membrane</keyword>
<dbReference type="Proteomes" id="UP000029096">
    <property type="component" value="Unassembled WGS sequence"/>
</dbReference>